<name>A0A1G8RC86_9PSEU</name>
<reference evidence="3" key="1">
    <citation type="submission" date="2016-10" db="EMBL/GenBank/DDBJ databases">
        <authorList>
            <person name="Varghese N."/>
            <person name="Submissions S."/>
        </authorList>
    </citation>
    <scope>NUCLEOTIDE SEQUENCE [LARGE SCALE GENOMIC DNA]</scope>
    <source>
        <strain evidence="3">DSM 44796</strain>
    </source>
</reference>
<dbReference type="Pfam" id="PF01740">
    <property type="entry name" value="STAS"/>
    <property type="match status" value="1"/>
</dbReference>
<protein>
    <submittedName>
        <fullName evidence="2">STAS domain-containing protein</fullName>
    </submittedName>
</protein>
<accession>A0A1G8RC86</accession>
<dbReference type="SUPFAM" id="SSF52091">
    <property type="entry name" value="SpoIIaa-like"/>
    <property type="match status" value="1"/>
</dbReference>
<evidence type="ECO:0000259" key="1">
    <source>
        <dbReference type="PROSITE" id="PS50801"/>
    </source>
</evidence>
<proteinExistence type="predicted"/>
<feature type="domain" description="STAS" evidence="1">
    <location>
        <begin position="1"/>
        <end position="68"/>
    </location>
</feature>
<dbReference type="Proteomes" id="UP000199682">
    <property type="component" value="Unassembled WGS sequence"/>
</dbReference>
<dbReference type="InterPro" id="IPR036513">
    <property type="entry name" value="STAS_dom_sf"/>
</dbReference>
<evidence type="ECO:0000313" key="3">
    <source>
        <dbReference type="Proteomes" id="UP000199682"/>
    </source>
</evidence>
<dbReference type="Gene3D" id="3.30.750.24">
    <property type="entry name" value="STAS domain"/>
    <property type="match status" value="1"/>
</dbReference>
<organism evidence="2 3">
    <name type="scientific">Lentzea albidocapillata subsp. violacea</name>
    <dbReference type="NCBI Taxonomy" id="128104"/>
    <lineage>
        <taxon>Bacteria</taxon>
        <taxon>Bacillati</taxon>
        <taxon>Actinomycetota</taxon>
        <taxon>Actinomycetes</taxon>
        <taxon>Pseudonocardiales</taxon>
        <taxon>Pseudonocardiaceae</taxon>
        <taxon>Lentzea</taxon>
    </lineage>
</organism>
<dbReference type="AlphaFoldDB" id="A0A1G8RC86"/>
<gene>
    <name evidence="2" type="ORF">SAMN04488074_101631</name>
</gene>
<dbReference type="EMBL" id="FNET01000001">
    <property type="protein sequence ID" value="SDJ14654.1"/>
    <property type="molecule type" value="Genomic_DNA"/>
</dbReference>
<dbReference type="PROSITE" id="PS50801">
    <property type="entry name" value="STAS"/>
    <property type="match status" value="1"/>
</dbReference>
<dbReference type="InterPro" id="IPR002645">
    <property type="entry name" value="STAS_dom"/>
</dbReference>
<sequence length="76" mass="8077">MASTNELMHAFDYTDAVSKVVIDLSGAHVWHSSAVATLDAVTAKFASRGVEAEIIGLNPRSEQLHTKLSGQLTGSH</sequence>
<evidence type="ECO:0000313" key="2">
    <source>
        <dbReference type="EMBL" id="SDJ14654.1"/>
    </source>
</evidence>